<gene>
    <name evidence="1" type="ORF">M0R45_019521</name>
</gene>
<comment type="caution">
    <text evidence="1">The sequence shown here is derived from an EMBL/GenBank/DDBJ whole genome shotgun (WGS) entry which is preliminary data.</text>
</comment>
<protein>
    <submittedName>
        <fullName evidence="1">Uncharacterized protein</fullName>
    </submittedName>
</protein>
<accession>A0AAW1X784</accession>
<dbReference type="Proteomes" id="UP001457282">
    <property type="component" value="Unassembled WGS sequence"/>
</dbReference>
<dbReference type="EMBL" id="JBEDUW010000004">
    <property type="protein sequence ID" value="KAK9932275.1"/>
    <property type="molecule type" value="Genomic_DNA"/>
</dbReference>
<evidence type="ECO:0000313" key="1">
    <source>
        <dbReference type="EMBL" id="KAK9932275.1"/>
    </source>
</evidence>
<organism evidence="1 2">
    <name type="scientific">Rubus argutus</name>
    <name type="common">Southern blackberry</name>
    <dbReference type="NCBI Taxonomy" id="59490"/>
    <lineage>
        <taxon>Eukaryota</taxon>
        <taxon>Viridiplantae</taxon>
        <taxon>Streptophyta</taxon>
        <taxon>Embryophyta</taxon>
        <taxon>Tracheophyta</taxon>
        <taxon>Spermatophyta</taxon>
        <taxon>Magnoliopsida</taxon>
        <taxon>eudicotyledons</taxon>
        <taxon>Gunneridae</taxon>
        <taxon>Pentapetalae</taxon>
        <taxon>rosids</taxon>
        <taxon>fabids</taxon>
        <taxon>Rosales</taxon>
        <taxon>Rosaceae</taxon>
        <taxon>Rosoideae</taxon>
        <taxon>Rosoideae incertae sedis</taxon>
        <taxon>Rubus</taxon>
    </lineage>
</organism>
<sequence>MVPQAQFQTCSSLYVQTIIGLSQRRSTASRTMSRSPVLDFRSPMLPSLYPGIDPAHRCLCRSQTTQSTVPSCQRPQPSILDLLTASLLTSSP</sequence>
<evidence type="ECO:0000313" key="2">
    <source>
        <dbReference type="Proteomes" id="UP001457282"/>
    </source>
</evidence>
<reference evidence="1 2" key="1">
    <citation type="journal article" date="2023" name="G3 (Bethesda)">
        <title>A chromosome-length genome assembly and annotation of blackberry (Rubus argutus, cv. 'Hillquist').</title>
        <authorList>
            <person name="Bruna T."/>
            <person name="Aryal R."/>
            <person name="Dudchenko O."/>
            <person name="Sargent D.J."/>
            <person name="Mead D."/>
            <person name="Buti M."/>
            <person name="Cavallini A."/>
            <person name="Hytonen T."/>
            <person name="Andres J."/>
            <person name="Pham M."/>
            <person name="Weisz D."/>
            <person name="Mascagni F."/>
            <person name="Usai G."/>
            <person name="Natali L."/>
            <person name="Bassil N."/>
            <person name="Fernandez G.E."/>
            <person name="Lomsadze A."/>
            <person name="Armour M."/>
            <person name="Olukolu B."/>
            <person name="Poorten T."/>
            <person name="Britton C."/>
            <person name="Davik J."/>
            <person name="Ashrafi H."/>
            <person name="Aiden E.L."/>
            <person name="Borodovsky M."/>
            <person name="Worthington M."/>
        </authorList>
    </citation>
    <scope>NUCLEOTIDE SEQUENCE [LARGE SCALE GENOMIC DNA]</scope>
    <source>
        <strain evidence="1">PI 553951</strain>
    </source>
</reference>
<dbReference type="AlphaFoldDB" id="A0AAW1X784"/>
<proteinExistence type="predicted"/>
<name>A0AAW1X784_RUBAR</name>
<keyword evidence="2" id="KW-1185">Reference proteome</keyword>